<dbReference type="PROSITE" id="PS00178">
    <property type="entry name" value="AA_TRNA_LIGASE_I"/>
    <property type="match status" value="1"/>
</dbReference>
<evidence type="ECO:0000256" key="12">
    <source>
        <dbReference type="ARBA" id="ARBA00023146"/>
    </source>
</evidence>
<keyword evidence="12 15" id="KW-0030">Aminoacyl-tRNA synthetase</keyword>
<comment type="subunit">
    <text evidence="4 15">Monomer.</text>
</comment>
<dbReference type="SUPFAM" id="SSF52374">
    <property type="entry name" value="Nucleotidylyl transferase"/>
    <property type="match status" value="1"/>
</dbReference>
<comment type="function">
    <text evidence="13 15">Catalyzes the attachment of isoleucine to tRNA(Ile). As IleRS can inadvertently accommodate and process structurally similar amino acids such as valine, to avoid such errors it has two additional distinct tRNA(Ile)-dependent editing activities. One activity is designated as 'pretransfer' editing and involves the hydrolysis of activated Val-AMP. The other activity is designated 'posttransfer' editing and involves deacylation of mischarged Val-tRNA(Ile).</text>
</comment>
<dbReference type="CDD" id="cd07961">
    <property type="entry name" value="Anticodon_Ia_Ile_ABEc"/>
    <property type="match status" value="1"/>
</dbReference>
<keyword evidence="6 15" id="KW-0436">Ligase</keyword>
<dbReference type="FunFam" id="3.40.50.620:FF:000075">
    <property type="entry name" value="Isoleucine--tRNA ligase"/>
    <property type="match status" value="1"/>
</dbReference>
<protein>
    <recommendedName>
        <fullName evidence="15">Isoleucine--tRNA ligase</fullName>
        <ecNumber evidence="15">6.1.1.5</ecNumber>
    </recommendedName>
    <alternativeName>
        <fullName evidence="15">Isoleucyl-tRNA synthetase</fullName>
        <shortName evidence="15">IleRS</shortName>
    </alternativeName>
</protein>
<keyword evidence="10 15" id="KW-0067">ATP-binding</keyword>
<dbReference type="GO" id="GO:0005737">
    <property type="term" value="C:cytoplasm"/>
    <property type="evidence" value="ECO:0007669"/>
    <property type="project" value="UniProtKB-SubCell"/>
</dbReference>
<name>A0A3P3QY59_9FIRM</name>
<accession>A0A3P3QY59</accession>
<keyword evidence="11 15" id="KW-0648">Protein biosynthesis</keyword>
<evidence type="ECO:0000256" key="1">
    <source>
        <dbReference type="ARBA" id="ARBA00001947"/>
    </source>
</evidence>
<evidence type="ECO:0000256" key="4">
    <source>
        <dbReference type="ARBA" id="ARBA00011245"/>
    </source>
</evidence>
<dbReference type="FunFam" id="3.40.50.620:FF:000063">
    <property type="entry name" value="Isoleucine--tRNA ligase"/>
    <property type="match status" value="1"/>
</dbReference>
<evidence type="ECO:0000256" key="15">
    <source>
        <dbReference type="HAMAP-Rule" id="MF_02003"/>
    </source>
</evidence>
<dbReference type="GO" id="GO:0004822">
    <property type="term" value="F:isoleucine-tRNA ligase activity"/>
    <property type="evidence" value="ECO:0007669"/>
    <property type="project" value="UniProtKB-UniRule"/>
</dbReference>
<organism evidence="18 19">
    <name type="scientific">Lachnoanaerobaculum gingivalis</name>
    <dbReference type="NCBI Taxonomy" id="2490855"/>
    <lineage>
        <taxon>Bacteria</taxon>
        <taxon>Bacillati</taxon>
        <taxon>Bacillota</taxon>
        <taxon>Clostridia</taxon>
        <taxon>Lachnospirales</taxon>
        <taxon>Lachnospiraceae</taxon>
        <taxon>Lachnoanaerobaculum</taxon>
    </lineage>
</organism>
<dbReference type="InterPro" id="IPR009008">
    <property type="entry name" value="Val/Leu/Ile-tRNA-synth_edit"/>
</dbReference>
<comment type="caution">
    <text evidence="18">The sequence shown here is derived from an EMBL/GenBank/DDBJ whole genome shotgun (WGS) entry which is preliminary data.</text>
</comment>
<dbReference type="InterPro" id="IPR001412">
    <property type="entry name" value="aa-tRNA-synth_I_CS"/>
</dbReference>
<evidence type="ECO:0000256" key="10">
    <source>
        <dbReference type="ARBA" id="ARBA00022840"/>
    </source>
</evidence>
<evidence type="ECO:0000256" key="9">
    <source>
        <dbReference type="ARBA" id="ARBA00022833"/>
    </source>
</evidence>
<dbReference type="PANTHER" id="PTHR42780:SF1">
    <property type="entry name" value="ISOLEUCINE--TRNA LIGASE, CYTOPLASMIC"/>
    <property type="match status" value="1"/>
</dbReference>
<keyword evidence="8 15" id="KW-0547">Nucleotide-binding</keyword>
<dbReference type="SUPFAM" id="SSF50677">
    <property type="entry name" value="ValRS/IleRS/LeuRS editing domain"/>
    <property type="match status" value="1"/>
</dbReference>
<feature type="domain" description="Aminoacyl-tRNA synthetase class Ia" evidence="16">
    <location>
        <begin position="19"/>
        <end position="618"/>
    </location>
</feature>
<feature type="short sequence motif" description="'KMSKS' region" evidence="15">
    <location>
        <begin position="588"/>
        <end position="592"/>
    </location>
</feature>
<dbReference type="RefSeq" id="WP_128674564.1">
    <property type="nucleotide sequence ID" value="NZ_RRCO01000004.1"/>
</dbReference>
<dbReference type="Pfam" id="PF19302">
    <property type="entry name" value="DUF5915"/>
    <property type="match status" value="1"/>
</dbReference>
<dbReference type="EC" id="6.1.1.5" evidence="15"/>
<dbReference type="InterPro" id="IPR009080">
    <property type="entry name" value="tRNAsynth_Ia_anticodon-bd"/>
</dbReference>
<evidence type="ECO:0000313" key="18">
    <source>
        <dbReference type="EMBL" id="RRJ25263.1"/>
    </source>
</evidence>
<dbReference type="OrthoDB" id="9810365at2"/>
<evidence type="ECO:0000256" key="6">
    <source>
        <dbReference type="ARBA" id="ARBA00022598"/>
    </source>
</evidence>
<dbReference type="CDD" id="cd00818">
    <property type="entry name" value="IleRS_core"/>
    <property type="match status" value="1"/>
</dbReference>
<evidence type="ECO:0000256" key="2">
    <source>
        <dbReference type="ARBA" id="ARBA00004496"/>
    </source>
</evidence>
<evidence type="ECO:0000313" key="19">
    <source>
        <dbReference type="Proteomes" id="UP000272490"/>
    </source>
</evidence>
<evidence type="ECO:0000256" key="7">
    <source>
        <dbReference type="ARBA" id="ARBA00022723"/>
    </source>
</evidence>
<evidence type="ECO:0000256" key="14">
    <source>
        <dbReference type="ARBA" id="ARBA00048359"/>
    </source>
</evidence>
<dbReference type="GO" id="GO:0005524">
    <property type="term" value="F:ATP binding"/>
    <property type="evidence" value="ECO:0007669"/>
    <property type="project" value="UniProtKB-UniRule"/>
</dbReference>
<dbReference type="InterPro" id="IPR002300">
    <property type="entry name" value="aa-tRNA-synth_Ia"/>
</dbReference>
<feature type="domain" description="Methionyl/Valyl/Leucyl/Isoleucyl-tRNA synthetase anticodon-binding" evidence="17">
    <location>
        <begin position="675"/>
        <end position="824"/>
    </location>
</feature>
<comment type="domain">
    <text evidence="15">IleRS has two distinct active sites: one for aminoacylation and one for editing. The misactivated valine is translocated from the active site to the editing site, which sterically excludes the correctly activated isoleucine. The single editing site contains two valyl binding pockets, one specific for each substrate (Val-AMP or Val-tRNA(Ile)).</text>
</comment>
<dbReference type="GO" id="GO:0000049">
    <property type="term" value="F:tRNA binding"/>
    <property type="evidence" value="ECO:0007669"/>
    <property type="project" value="InterPro"/>
</dbReference>
<evidence type="ECO:0000259" key="16">
    <source>
        <dbReference type="Pfam" id="PF00133"/>
    </source>
</evidence>
<dbReference type="Pfam" id="PF00133">
    <property type="entry name" value="tRNA-synt_1"/>
    <property type="match status" value="1"/>
</dbReference>
<dbReference type="AlphaFoldDB" id="A0A3P3QY59"/>
<dbReference type="InterPro" id="IPR033709">
    <property type="entry name" value="Anticodon_Ile_ABEc"/>
</dbReference>
<dbReference type="InterPro" id="IPR013155">
    <property type="entry name" value="M/V/L/I-tRNA-synth_anticd-bd"/>
</dbReference>
<dbReference type="InterPro" id="IPR023586">
    <property type="entry name" value="Ile-tRNA-ligase_type2"/>
</dbReference>
<keyword evidence="5 15" id="KW-0963">Cytoplasm</keyword>
<dbReference type="Proteomes" id="UP000272490">
    <property type="component" value="Unassembled WGS sequence"/>
</dbReference>
<evidence type="ECO:0000256" key="11">
    <source>
        <dbReference type="ARBA" id="ARBA00022917"/>
    </source>
</evidence>
<dbReference type="GO" id="GO:0008270">
    <property type="term" value="F:zinc ion binding"/>
    <property type="evidence" value="ECO:0007669"/>
    <property type="project" value="UniProtKB-UniRule"/>
</dbReference>
<comment type="subcellular location">
    <subcellularLocation>
        <location evidence="2 15">Cytoplasm</location>
    </subcellularLocation>
</comment>
<dbReference type="Gene3D" id="1.10.730.10">
    <property type="entry name" value="Isoleucyl-tRNA Synthetase, Domain 1"/>
    <property type="match status" value="1"/>
</dbReference>
<comment type="cofactor">
    <cofactor evidence="1 15">
        <name>Zn(2+)</name>
        <dbReference type="ChEBI" id="CHEBI:29105"/>
    </cofactor>
</comment>
<dbReference type="Gene3D" id="3.40.50.620">
    <property type="entry name" value="HUPs"/>
    <property type="match status" value="2"/>
</dbReference>
<dbReference type="EMBL" id="RRCO01000004">
    <property type="protein sequence ID" value="RRJ25263.1"/>
    <property type="molecule type" value="Genomic_DNA"/>
</dbReference>
<comment type="catalytic activity">
    <reaction evidence="14 15">
        <text>tRNA(Ile) + L-isoleucine + ATP = L-isoleucyl-tRNA(Ile) + AMP + diphosphate</text>
        <dbReference type="Rhea" id="RHEA:11060"/>
        <dbReference type="Rhea" id="RHEA-COMP:9666"/>
        <dbReference type="Rhea" id="RHEA-COMP:9695"/>
        <dbReference type="ChEBI" id="CHEBI:30616"/>
        <dbReference type="ChEBI" id="CHEBI:33019"/>
        <dbReference type="ChEBI" id="CHEBI:58045"/>
        <dbReference type="ChEBI" id="CHEBI:78442"/>
        <dbReference type="ChEBI" id="CHEBI:78528"/>
        <dbReference type="ChEBI" id="CHEBI:456215"/>
        <dbReference type="EC" id="6.1.1.5"/>
    </reaction>
</comment>
<dbReference type="PRINTS" id="PR00984">
    <property type="entry name" value="TRNASYNTHILE"/>
</dbReference>
<dbReference type="Pfam" id="PF08264">
    <property type="entry name" value="Anticodon_1"/>
    <property type="match status" value="1"/>
</dbReference>
<dbReference type="PANTHER" id="PTHR42780">
    <property type="entry name" value="SOLEUCYL-TRNA SYNTHETASE"/>
    <property type="match status" value="1"/>
</dbReference>
<keyword evidence="7 15" id="KW-0479">Metal-binding</keyword>
<feature type="binding site" evidence="15">
    <location>
        <position position="591"/>
    </location>
    <ligand>
        <name>ATP</name>
        <dbReference type="ChEBI" id="CHEBI:30616"/>
    </ligand>
</feature>
<sequence length="1037" mass="119584">MYKKVPTDLKFVEREREVEKFWRENRIFEKSIEDRKDAPTYMFYDGPPTANGKPHIGHALTRVIKDMIPRYRTMKGYKVPRKAGWDTHGLPVEIEVEKELGINGKEQIEKYGVAPFIEKCKESVWKYKGMWEEFSDVIGFWADMNDPYVTYHNSYIESEWWALKQIWDKGLLYKGFKVVPYCPRCGTPLSSHEVAQGYKDVKERSAIVRFKKKDEDVYFLAWTTTPWTLPSNVALCVNPDEDYVKVKQGDYTYILASALVETVLKEDYTVLETYKGKDLEGIEYEPLWGGLNVKGKAWFVVCDSYVTLTDGTGIVHIAPAFGDDDSRIGRNYDLPFVQFVDAQGNLTKETKWEGVFVKDADKLVLKDLEENGKLFDAPVFEHSYPHCWRCNTPLIYYARESWYIKMTAVKEDIIRNNNTINWIPESIGKGRFGDWLENIQDWAVSRNRYWGTPLNVWICDCGHMHSIGSIEELKSMSKNCPDNIELHRPYIDAVTITCPECGKEMRRTPEVLDAWFDSGSMPFAQHHYPFENHEKFEAQFPADFISEAVDQTRGWFYSLLAISTLIFNKAPYKNVIVMGHVQDEDGQKMSKSKGNAVDPMDALNKFGADAIRWYFYVNSAPWLPNRFHDKAVEEGQRKFLGTLWNTYAFYVLYADIDSFDPTKYSLEYDKLSVMDKWLLSKLNTLVKTVDDYLNNYKITETARALQSFTDDMSNWYVRRCRERFWAKGMEQDKVNAYMTLYTALITLSKIAAPMIPFMTEEIYQNLVRSVDKNAPESIHLTDFPAVNEEFIDKDLEVSMDEVLDIVVLGRAARNSANIKNRQPIGNMYVKAETVLDPFYVEIIEDELNVKAVEFKDDVEEFVSYSFKPQLKTVGPKYGKLLGKIREALASLDGHAAMKSLNETGSVDFEFDGEKVSLSREDLLIETAKNDDFVTEADNKTTVVLDIRLSEELIEEGFVRELISKIQTMRKEAGFEVVDHIVLSQTGNERIAEIIKKNEAVIKNDTLADEIVYNNVEGYTKDWNLNGENTSLGVSKKG</sequence>
<dbReference type="NCBIfam" id="TIGR00392">
    <property type="entry name" value="ileS"/>
    <property type="match status" value="1"/>
</dbReference>
<evidence type="ECO:0000256" key="13">
    <source>
        <dbReference type="ARBA" id="ARBA00025217"/>
    </source>
</evidence>
<dbReference type="GO" id="GO:0006428">
    <property type="term" value="P:isoleucyl-tRNA aminoacylation"/>
    <property type="evidence" value="ECO:0007669"/>
    <property type="project" value="UniProtKB-UniRule"/>
</dbReference>
<feature type="short sequence motif" description="'HIGH' region" evidence="15">
    <location>
        <begin position="48"/>
        <end position="58"/>
    </location>
</feature>
<dbReference type="SUPFAM" id="SSF47323">
    <property type="entry name" value="Anticodon-binding domain of a subclass of class I aminoacyl-tRNA synthetases"/>
    <property type="match status" value="1"/>
</dbReference>
<reference evidence="18 19" key="1">
    <citation type="submission" date="2018-11" db="EMBL/GenBank/DDBJ databases">
        <title>Genome sequencing of Lachnoanaerobaculum sp. KCOM 2030 (= ChDC B114).</title>
        <authorList>
            <person name="Kook J.-K."/>
            <person name="Park S.-N."/>
            <person name="Lim Y.K."/>
        </authorList>
    </citation>
    <scope>NUCLEOTIDE SEQUENCE [LARGE SCALE GENOMIC DNA]</scope>
    <source>
        <strain evidence="18 19">KCOM 2030</strain>
    </source>
</reference>
<dbReference type="GO" id="GO:0002161">
    <property type="term" value="F:aminoacyl-tRNA deacylase activity"/>
    <property type="evidence" value="ECO:0007669"/>
    <property type="project" value="InterPro"/>
</dbReference>
<gene>
    <name evidence="15" type="primary">ileS</name>
    <name evidence="18" type="ORF">EHV10_10225</name>
</gene>
<dbReference type="InterPro" id="IPR002301">
    <property type="entry name" value="Ile-tRNA-ligase"/>
</dbReference>
<dbReference type="HAMAP" id="MF_02003">
    <property type="entry name" value="Ile_tRNA_synth_type2"/>
    <property type="match status" value="1"/>
</dbReference>
<evidence type="ECO:0000256" key="3">
    <source>
        <dbReference type="ARBA" id="ARBA00007078"/>
    </source>
</evidence>
<keyword evidence="19" id="KW-1185">Reference proteome</keyword>
<dbReference type="InterPro" id="IPR014729">
    <property type="entry name" value="Rossmann-like_a/b/a_fold"/>
</dbReference>
<keyword evidence="9 15" id="KW-0862">Zinc</keyword>
<evidence type="ECO:0000256" key="8">
    <source>
        <dbReference type="ARBA" id="ARBA00022741"/>
    </source>
</evidence>
<proteinExistence type="inferred from homology"/>
<evidence type="ECO:0000259" key="17">
    <source>
        <dbReference type="Pfam" id="PF08264"/>
    </source>
</evidence>
<comment type="similarity">
    <text evidence="3 15">Belongs to the class-I aminoacyl-tRNA synthetase family. IleS type 2 subfamily.</text>
</comment>
<evidence type="ECO:0000256" key="5">
    <source>
        <dbReference type="ARBA" id="ARBA00022490"/>
    </source>
</evidence>